<evidence type="ECO:0000313" key="1">
    <source>
        <dbReference type="EMBL" id="KAJ7545155.1"/>
    </source>
</evidence>
<organism evidence="1 2">
    <name type="scientific">Diphasiastrum complanatum</name>
    <name type="common">Issler's clubmoss</name>
    <name type="synonym">Lycopodium complanatum</name>
    <dbReference type="NCBI Taxonomy" id="34168"/>
    <lineage>
        <taxon>Eukaryota</taxon>
        <taxon>Viridiplantae</taxon>
        <taxon>Streptophyta</taxon>
        <taxon>Embryophyta</taxon>
        <taxon>Tracheophyta</taxon>
        <taxon>Lycopodiopsida</taxon>
        <taxon>Lycopodiales</taxon>
        <taxon>Lycopodiaceae</taxon>
        <taxon>Lycopodioideae</taxon>
        <taxon>Diphasiastrum</taxon>
    </lineage>
</organism>
<protein>
    <submittedName>
        <fullName evidence="1">Uncharacterized protein</fullName>
    </submittedName>
</protein>
<gene>
    <name evidence="1" type="ORF">O6H91_09G109600</name>
</gene>
<accession>A0ACC2CT60</accession>
<reference evidence="2" key="1">
    <citation type="journal article" date="2024" name="Proc. Natl. Acad. Sci. U.S.A.">
        <title>Extraordinary preservation of gene collinearity over three hundred million years revealed in homosporous lycophytes.</title>
        <authorList>
            <person name="Li C."/>
            <person name="Wickell D."/>
            <person name="Kuo L.Y."/>
            <person name="Chen X."/>
            <person name="Nie B."/>
            <person name="Liao X."/>
            <person name="Peng D."/>
            <person name="Ji J."/>
            <person name="Jenkins J."/>
            <person name="Williams M."/>
            <person name="Shu S."/>
            <person name="Plott C."/>
            <person name="Barry K."/>
            <person name="Rajasekar S."/>
            <person name="Grimwood J."/>
            <person name="Han X."/>
            <person name="Sun S."/>
            <person name="Hou Z."/>
            <person name="He W."/>
            <person name="Dai G."/>
            <person name="Sun C."/>
            <person name="Schmutz J."/>
            <person name="Leebens-Mack J.H."/>
            <person name="Li F.W."/>
            <person name="Wang L."/>
        </authorList>
    </citation>
    <scope>NUCLEOTIDE SEQUENCE [LARGE SCALE GENOMIC DNA]</scope>
    <source>
        <strain evidence="2">cv. PW_Plant_1</strain>
    </source>
</reference>
<name>A0ACC2CT60_DIPCM</name>
<evidence type="ECO:0000313" key="2">
    <source>
        <dbReference type="Proteomes" id="UP001162992"/>
    </source>
</evidence>
<sequence>MSGKWDEARWTCGGAAAAKKFYRSTSAATADDVPDKPVSTLPPRIDKAKKSKRLKPDKWRAAFDKDGKLVGLERVLKSILSGGVDHCIRGEVWEFLLGCYAFDTTSDYRQRLREARRERYKELIELCQRMHVSIGSGSLAYTVGSKVMDVRIMSKESAKKEAKLRVETVNSVAKSRLANLDAEKAEQMAEFNRLQDVSINTSVESSVNCLDTRQDIASISNSNSLLSKEQSVAFSNSVYSVSSTVLDGDEASDFHSNEQETGVLSSSGEQSTNHLHFPERTFLPNNGNMEETKIPKIQENDMATLEVDVLPGEVMHNSSSSKLNSQHVRDLISGSIGTVSVENLGVQNSQIMSDPAKSGQDTDKDKSSDSMATKPTLGQQLRAEASELKGAVGATYASMKDVNSNEERIAEWLWTLHRIVVDVVRTDRHLKFYDDAKNMARMSDILAVYAWIDPATGYCQGMSDLLSPFIVIFENDADAFWCFESLLRRVRQNFQMEGPIGVMKQLEALAKILELTDMHMFKHLALIGADNFLFAFRMLLVLFRRELSFGEALCMWEMMWAADFDQGMPWALEYNCLELLKITPPLNSLQEPYACDNNFTDCGRRQRSPSVSPQVQISPSPGDPVYHFSRSPFCGLKAGNFWPKLNRPKVRTVSSLLGRTGDDELSVFVVAAILILNRVKFFKEAQSMDDAIKVKGLDYFSSQSVILDKADGAVAWQFFSYLSNRKHSSFVTASVPVLNLLMFF</sequence>
<keyword evidence="2" id="KW-1185">Reference proteome</keyword>
<proteinExistence type="predicted"/>
<dbReference type="Proteomes" id="UP001162992">
    <property type="component" value="Chromosome 9"/>
</dbReference>
<dbReference type="EMBL" id="CM055100">
    <property type="protein sequence ID" value="KAJ7545155.1"/>
    <property type="molecule type" value="Genomic_DNA"/>
</dbReference>
<comment type="caution">
    <text evidence="1">The sequence shown here is derived from an EMBL/GenBank/DDBJ whole genome shotgun (WGS) entry which is preliminary data.</text>
</comment>